<dbReference type="RefSeq" id="WP_141382075.1">
    <property type="nucleotide sequence ID" value="NZ_BJNL01000065.1"/>
</dbReference>
<accession>A0A4Y3ZQD1</accession>
<protein>
    <submittedName>
        <fullName evidence="2">Uncharacterized protein</fullName>
    </submittedName>
</protein>
<sequence>MSDEKDGSQPVNQNYTPEVIKNYRPATLPNQQHPGHGVDGNYIPTTDTIPSSPPPKPKK</sequence>
<gene>
    <name evidence="2" type="ORF">JOH49_000129</name>
</gene>
<dbReference type="EMBL" id="JAFICZ010000001">
    <property type="protein sequence ID" value="MBP1290376.1"/>
    <property type="molecule type" value="Genomic_DNA"/>
</dbReference>
<organism evidence="2 3">
    <name type="scientific">Bradyrhizobium elkanii</name>
    <dbReference type="NCBI Taxonomy" id="29448"/>
    <lineage>
        <taxon>Bacteria</taxon>
        <taxon>Pseudomonadati</taxon>
        <taxon>Pseudomonadota</taxon>
        <taxon>Alphaproteobacteria</taxon>
        <taxon>Hyphomicrobiales</taxon>
        <taxon>Nitrobacteraceae</taxon>
        <taxon>Bradyrhizobium</taxon>
    </lineage>
</organism>
<dbReference type="Proteomes" id="UP000673383">
    <property type="component" value="Unassembled WGS sequence"/>
</dbReference>
<dbReference type="GeneID" id="92957043"/>
<evidence type="ECO:0000313" key="2">
    <source>
        <dbReference type="EMBL" id="MBP1290376.1"/>
    </source>
</evidence>
<evidence type="ECO:0000256" key="1">
    <source>
        <dbReference type="SAM" id="MobiDB-lite"/>
    </source>
</evidence>
<feature type="region of interest" description="Disordered" evidence="1">
    <location>
        <begin position="1"/>
        <end position="59"/>
    </location>
</feature>
<proteinExistence type="predicted"/>
<evidence type="ECO:0000313" key="3">
    <source>
        <dbReference type="Proteomes" id="UP000673383"/>
    </source>
</evidence>
<dbReference type="AlphaFoldDB" id="A0A4Y3ZQD1"/>
<name>A0A4Y3ZQD1_BRAEL</name>
<comment type="caution">
    <text evidence="2">The sequence shown here is derived from an EMBL/GenBank/DDBJ whole genome shotgun (WGS) entry which is preliminary data.</text>
</comment>
<reference evidence="2" key="1">
    <citation type="submission" date="2021-02" db="EMBL/GenBank/DDBJ databases">
        <title>Genomic Encyclopedia of Type Strains, Phase IV (KMG-V): Genome sequencing to study the core and pangenomes of soil and plant-associated prokaryotes.</title>
        <authorList>
            <person name="Whitman W."/>
        </authorList>
    </citation>
    <scope>NUCLEOTIDE SEQUENCE</scope>
    <source>
        <strain evidence="2">USDA 406</strain>
    </source>
</reference>